<protein>
    <submittedName>
        <fullName evidence="2">TfoX/Sxy family protein</fullName>
    </submittedName>
</protein>
<sequence length="107" mass="11559">MSLSDADRAFAAELFAGLGGVTTRRMFGGMGIYRDGVIFALMRGDGAILLKGANGFGDTLEAAGGEHWKHRREDGTTTAMPYWTLPDAALDDPELACDWARRAIDHL</sequence>
<evidence type="ECO:0000313" key="2">
    <source>
        <dbReference type="EMBL" id="MDF0602950.1"/>
    </source>
</evidence>
<evidence type="ECO:0000259" key="1">
    <source>
        <dbReference type="Pfam" id="PF04993"/>
    </source>
</evidence>
<name>A0AAE3TBT6_9RHOB</name>
<reference evidence="2" key="1">
    <citation type="submission" date="2023-03" db="EMBL/GenBank/DDBJ databases">
        <title>Multiphase analysis and comparison of six strains from genera Psychromarinibacter, Lutimaribacter, and Maritimibacter, including a novel species: Psychromarinibacter sediminicola sp. nov.</title>
        <authorList>
            <person name="Wang Y.-H."/>
            <person name="Ye M.-Q."/>
            <person name="Du Z.-J."/>
        </authorList>
    </citation>
    <scope>NUCLEOTIDE SEQUENCE</scope>
    <source>
        <strain evidence="2">C21-152</strain>
    </source>
</reference>
<dbReference type="Proteomes" id="UP001220964">
    <property type="component" value="Unassembled WGS sequence"/>
</dbReference>
<dbReference type="AlphaFoldDB" id="A0AAE3TBT6"/>
<feature type="domain" description="TfoX N-terminal" evidence="1">
    <location>
        <begin position="13"/>
        <end position="106"/>
    </location>
</feature>
<keyword evidence="3" id="KW-1185">Reference proteome</keyword>
<dbReference type="InterPro" id="IPR007076">
    <property type="entry name" value="TfoX_N"/>
</dbReference>
<comment type="caution">
    <text evidence="2">The sequence shown here is derived from an EMBL/GenBank/DDBJ whole genome shotgun (WGS) entry which is preliminary data.</text>
</comment>
<dbReference type="Gene3D" id="3.30.1460.30">
    <property type="entry name" value="YgaC/TfoX-N like chaperone"/>
    <property type="match status" value="1"/>
</dbReference>
<evidence type="ECO:0000313" key="3">
    <source>
        <dbReference type="Proteomes" id="UP001220964"/>
    </source>
</evidence>
<dbReference type="EMBL" id="JARGYC010000067">
    <property type="protein sequence ID" value="MDF0602950.1"/>
    <property type="molecule type" value="Genomic_DNA"/>
</dbReference>
<dbReference type="SUPFAM" id="SSF159894">
    <property type="entry name" value="YgaC/TfoX-N like"/>
    <property type="match status" value="1"/>
</dbReference>
<accession>A0AAE3TBT6</accession>
<dbReference type="Pfam" id="PF04993">
    <property type="entry name" value="TfoX_N"/>
    <property type="match status" value="1"/>
</dbReference>
<dbReference type="RefSeq" id="WP_275569072.1">
    <property type="nucleotide sequence ID" value="NZ_JARGYC010000067.1"/>
</dbReference>
<gene>
    <name evidence="2" type="ORF">P1J78_19580</name>
</gene>
<organism evidence="2 3">
    <name type="scientific">Psychromarinibacter sediminicola</name>
    <dbReference type="NCBI Taxonomy" id="3033385"/>
    <lineage>
        <taxon>Bacteria</taxon>
        <taxon>Pseudomonadati</taxon>
        <taxon>Pseudomonadota</taxon>
        <taxon>Alphaproteobacteria</taxon>
        <taxon>Rhodobacterales</taxon>
        <taxon>Paracoccaceae</taxon>
        <taxon>Psychromarinibacter</taxon>
    </lineage>
</organism>
<proteinExistence type="predicted"/>